<organism evidence="10 11">
    <name type="scientific">Candidatus Endolissoclinum faulkneri L5</name>
    <dbReference type="NCBI Taxonomy" id="1401328"/>
    <lineage>
        <taxon>Bacteria</taxon>
        <taxon>Pseudomonadati</taxon>
        <taxon>Pseudomonadota</taxon>
        <taxon>Alphaproteobacteria</taxon>
        <taxon>Rhodospirillales</taxon>
        <taxon>Rhodospirillaceae</taxon>
        <taxon>Candidatus Endolissoclinum</taxon>
    </lineage>
</organism>
<dbReference type="KEGG" id="efk:P856_669"/>
<dbReference type="PIRSF" id="PIRSF002560">
    <property type="entry name" value="Bacterioferritin"/>
    <property type="match status" value="1"/>
</dbReference>
<dbReference type="Gene3D" id="1.20.1260.10">
    <property type="match status" value="1"/>
</dbReference>
<feature type="binding site" evidence="8">
    <location>
        <position position="130"/>
    </location>
    <ligand>
        <name>Fe cation</name>
        <dbReference type="ChEBI" id="CHEBI:24875"/>
        <label>2</label>
    </ligand>
</feature>
<dbReference type="GO" id="GO:0006826">
    <property type="term" value="P:iron ion transport"/>
    <property type="evidence" value="ECO:0007669"/>
    <property type="project" value="InterPro"/>
</dbReference>
<dbReference type="RefSeq" id="WP_025300754.1">
    <property type="nucleotide sequence ID" value="NZ_CP006745.1"/>
</dbReference>
<keyword evidence="6 7" id="KW-0408">Iron</keyword>
<dbReference type="GO" id="GO:0008199">
    <property type="term" value="F:ferric iron binding"/>
    <property type="evidence" value="ECO:0007669"/>
    <property type="project" value="InterPro"/>
</dbReference>
<evidence type="ECO:0000256" key="6">
    <source>
        <dbReference type="ARBA" id="ARBA00023004"/>
    </source>
</evidence>
<dbReference type="PROSITE" id="PS50905">
    <property type="entry name" value="FERRITIN_LIKE"/>
    <property type="match status" value="1"/>
</dbReference>
<dbReference type="PATRIC" id="fig|1401328.3.peg.672"/>
<protein>
    <recommendedName>
        <fullName evidence="7">Bacterioferritin</fullName>
    </recommendedName>
</protein>
<dbReference type="eggNOG" id="COG2193">
    <property type="taxonomic scope" value="Bacteria"/>
</dbReference>
<feature type="binding site" evidence="8">
    <location>
        <position position="51"/>
    </location>
    <ligand>
        <name>Fe cation</name>
        <dbReference type="ChEBI" id="CHEBI:24875"/>
        <label>2</label>
    </ligand>
</feature>
<evidence type="ECO:0000256" key="2">
    <source>
        <dbReference type="ARBA" id="ARBA00008093"/>
    </source>
</evidence>
<evidence type="ECO:0000256" key="5">
    <source>
        <dbReference type="ARBA" id="ARBA00022723"/>
    </source>
</evidence>
<dbReference type="GO" id="GO:0004322">
    <property type="term" value="F:ferroxidase activity"/>
    <property type="evidence" value="ECO:0007669"/>
    <property type="project" value="TreeGrafter"/>
</dbReference>
<gene>
    <name evidence="10" type="primary">bfr</name>
    <name evidence="10" type="ORF">P856_669</name>
</gene>
<dbReference type="GO" id="GO:0005829">
    <property type="term" value="C:cytosol"/>
    <property type="evidence" value="ECO:0007669"/>
    <property type="project" value="TreeGrafter"/>
</dbReference>
<dbReference type="InterPro" id="IPR008331">
    <property type="entry name" value="Ferritin_DPS_dom"/>
</dbReference>
<sequence length="157" mass="17950">MQSAKTIIEQLNGILKNELTAISQFFLHSRILGEWGVNDLSKKAYLEAMEEMEHADKLIKRILFLEGLPDLQTLKTLRIGKNVKEIIECDLAVELDALPFLRDAIADAQLISDYVSSKLLVEILEDEEEHMNYLKTQLDLLSRIGSEHYTHLKSVVK</sequence>
<feature type="binding site" evidence="8">
    <location>
        <position position="50"/>
    </location>
    <ligand>
        <name>Fe cation</name>
        <dbReference type="ChEBI" id="CHEBI:24875"/>
        <label>3</label>
    </ligand>
</feature>
<dbReference type="InterPro" id="IPR012347">
    <property type="entry name" value="Ferritin-like"/>
</dbReference>
<dbReference type="GO" id="GO:0020037">
    <property type="term" value="F:heme binding"/>
    <property type="evidence" value="ECO:0007669"/>
    <property type="project" value="TreeGrafter"/>
</dbReference>
<comment type="cofactor">
    <cofactor evidence="1">
        <name>heme b</name>
        <dbReference type="ChEBI" id="CHEBI:60344"/>
    </cofactor>
</comment>
<dbReference type="EMBL" id="CP006745">
    <property type="protein sequence ID" value="AHC73876.1"/>
    <property type="molecule type" value="Genomic_DNA"/>
</dbReference>
<feature type="domain" description="Ferritin-like diiron" evidence="9">
    <location>
        <begin position="1"/>
        <end position="145"/>
    </location>
</feature>
<feature type="binding site" evidence="8">
    <location>
        <position position="54"/>
    </location>
    <ligand>
        <name>Fe cation</name>
        <dbReference type="ChEBI" id="CHEBI:24875"/>
        <label>1</label>
    </ligand>
</feature>
<name>V9TTF4_9PROT</name>
<dbReference type="PANTHER" id="PTHR30295:SF0">
    <property type="entry name" value="BACTERIOFERRITIN"/>
    <property type="match status" value="1"/>
</dbReference>
<evidence type="ECO:0000256" key="3">
    <source>
        <dbReference type="ARBA" id="ARBA00022434"/>
    </source>
</evidence>
<dbReference type="AlphaFoldDB" id="V9TTF4"/>
<dbReference type="InterPro" id="IPR002024">
    <property type="entry name" value="Bacterioferritin"/>
</dbReference>
<feature type="binding site" evidence="8">
    <location>
        <position position="127"/>
    </location>
    <ligand>
        <name>Fe cation</name>
        <dbReference type="ChEBI" id="CHEBI:24875"/>
        <label>1</label>
    </ligand>
</feature>
<dbReference type="PANTHER" id="PTHR30295">
    <property type="entry name" value="BACTERIOFERRITIN"/>
    <property type="match status" value="1"/>
</dbReference>
<feature type="binding site" evidence="8">
    <location>
        <position position="127"/>
    </location>
    <ligand>
        <name>Fe cation</name>
        <dbReference type="ChEBI" id="CHEBI:24875"/>
        <label>2</label>
    </ligand>
</feature>
<evidence type="ECO:0000259" key="9">
    <source>
        <dbReference type="PROSITE" id="PS50905"/>
    </source>
</evidence>
<dbReference type="PRINTS" id="PR00601">
    <property type="entry name" value="BACFERRITIN"/>
</dbReference>
<dbReference type="Pfam" id="PF00210">
    <property type="entry name" value="Ferritin"/>
    <property type="match status" value="1"/>
</dbReference>
<feature type="binding site" description="axial binding residue" evidence="8">
    <location>
        <position position="52"/>
    </location>
    <ligand>
        <name>heme b</name>
        <dbReference type="ChEBI" id="CHEBI:60344"/>
        <note>ligand shared between dimeric partners</note>
    </ligand>
    <ligandPart>
        <name>Fe</name>
        <dbReference type="ChEBI" id="CHEBI:18248"/>
    </ligandPart>
</feature>
<keyword evidence="11" id="KW-1185">Reference proteome</keyword>
<feature type="binding site" evidence="8">
    <location>
        <position position="94"/>
    </location>
    <ligand>
        <name>Fe cation</name>
        <dbReference type="ChEBI" id="CHEBI:24875"/>
        <label>2</label>
    </ligand>
</feature>
<dbReference type="GO" id="GO:0006879">
    <property type="term" value="P:intracellular iron ion homeostasis"/>
    <property type="evidence" value="ECO:0007669"/>
    <property type="project" value="UniProtKB-KW"/>
</dbReference>
<evidence type="ECO:0000256" key="7">
    <source>
        <dbReference type="PIRNR" id="PIRNR002560"/>
    </source>
</evidence>
<comment type="similarity">
    <text evidence="2 7">Belongs to the bacterioferritin family.</text>
</comment>
<dbReference type="CDD" id="cd00907">
    <property type="entry name" value="Bacterioferritin"/>
    <property type="match status" value="1"/>
</dbReference>
<dbReference type="SUPFAM" id="SSF47240">
    <property type="entry name" value="Ferritin-like"/>
    <property type="match status" value="1"/>
</dbReference>
<accession>V9TTF4</accession>
<dbReference type="OrthoDB" id="9800505at2"/>
<feature type="binding site" evidence="8">
    <location>
        <position position="51"/>
    </location>
    <ligand>
        <name>Fe cation</name>
        <dbReference type="ChEBI" id="CHEBI:24875"/>
        <label>1</label>
    </ligand>
</feature>
<reference evidence="10 11" key="1">
    <citation type="journal article" date="2013" name="PLoS ONE">
        <title>Bacterial endosymbiosis in a chordate host: long-term co-evolution and conservation of secondary metabolism.</title>
        <authorList>
            <person name="Kwan J.C."/>
            <person name="Schmidt E.W."/>
        </authorList>
    </citation>
    <scope>NUCLEOTIDE SEQUENCE [LARGE SCALE GENOMIC DNA]</scope>
    <source>
        <strain evidence="11">faulkneri L5</strain>
    </source>
</reference>
<evidence type="ECO:0000256" key="4">
    <source>
        <dbReference type="ARBA" id="ARBA00022617"/>
    </source>
</evidence>
<feature type="binding site" evidence="8">
    <location>
        <position position="18"/>
    </location>
    <ligand>
        <name>Fe cation</name>
        <dbReference type="ChEBI" id="CHEBI:24875"/>
        <label>1</label>
    </ligand>
</feature>
<keyword evidence="4" id="KW-0349">Heme</keyword>
<proteinExistence type="inferred from homology"/>
<evidence type="ECO:0000256" key="8">
    <source>
        <dbReference type="PIRSR" id="PIRSR002560-1"/>
    </source>
</evidence>
<evidence type="ECO:0000256" key="1">
    <source>
        <dbReference type="ARBA" id="ARBA00001970"/>
    </source>
</evidence>
<dbReference type="NCBIfam" id="TIGR00754">
    <property type="entry name" value="bfr"/>
    <property type="match status" value="1"/>
</dbReference>
<keyword evidence="3 7" id="KW-0409">Iron storage</keyword>
<evidence type="ECO:0000313" key="11">
    <source>
        <dbReference type="Proteomes" id="UP000018700"/>
    </source>
</evidence>
<dbReference type="Proteomes" id="UP000018700">
    <property type="component" value="Chromosome"/>
</dbReference>
<dbReference type="HOGENOM" id="CLU_104506_2_0_5"/>
<evidence type="ECO:0000313" key="10">
    <source>
        <dbReference type="EMBL" id="AHC73876.1"/>
    </source>
</evidence>
<keyword evidence="5 7" id="KW-0479">Metal-binding</keyword>
<dbReference type="InterPro" id="IPR009078">
    <property type="entry name" value="Ferritin-like_SF"/>
</dbReference>
<dbReference type="InterPro" id="IPR009040">
    <property type="entry name" value="Ferritin-like_diiron"/>
</dbReference>